<name>G3Q0S0_GASAC</name>
<feature type="compositionally biased region" description="Polar residues" evidence="4">
    <location>
        <begin position="238"/>
        <end position="256"/>
    </location>
</feature>
<keyword evidence="3" id="KW-0175">Coiled coil</keyword>
<evidence type="ECO:0000256" key="2">
    <source>
        <dbReference type="ARBA" id="ARBA00021424"/>
    </source>
</evidence>
<dbReference type="InParanoid" id="G3Q0S0"/>
<dbReference type="GO" id="GO:0007283">
    <property type="term" value="P:spermatogenesis"/>
    <property type="evidence" value="ECO:0007669"/>
    <property type="project" value="TreeGrafter"/>
</dbReference>
<comment type="similarity">
    <text evidence="1">Belongs to the CFAP97 family.</text>
</comment>
<feature type="compositionally biased region" description="Polar residues" evidence="4">
    <location>
        <begin position="75"/>
        <end position="101"/>
    </location>
</feature>
<evidence type="ECO:0000256" key="4">
    <source>
        <dbReference type="SAM" id="MobiDB-lite"/>
    </source>
</evidence>
<feature type="region of interest" description="Disordered" evidence="4">
    <location>
        <begin position="1"/>
        <end position="104"/>
    </location>
</feature>
<dbReference type="InterPro" id="IPR038791">
    <property type="entry name" value="Cfap97/Hemingway"/>
</dbReference>
<feature type="compositionally biased region" description="Basic and acidic residues" evidence="4">
    <location>
        <begin position="257"/>
        <end position="266"/>
    </location>
</feature>
<feature type="coiled-coil region" evidence="3">
    <location>
        <begin position="326"/>
        <end position="353"/>
    </location>
</feature>
<dbReference type="GeneTree" id="ENSGT00390000010356"/>
<dbReference type="PANTHER" id="PTHR23035">
    <property type="entry name" value="CILIA- AND FLAGELLA-ASSOCIATED PROTEIN 97-RELATED"/>
    <property type="match status" value="1"/>
</dbReference>
<dbReference type="eggNOG" id="ENOG502S0ZF">
    <property type="taxonomic scope" value="Eukaryota"/>
</dbReference>
<protein>
    <recommendedName>
        <fullName evidence="2">Cilia- and flagella-associated protein 97</fullName>
    </recommendedName>
</protein>
<proteinExistence type="inferred from homology"/>
<dbReference type="Pfam" id="PF13879">
    <property type="entry name" value="Hmw_CFAP97"/>
    <property type="match status" value="1"/>
</dbReference>
<feature type="compositionally biased region" description="Basic residues" evidence="4">
    <location>
        <begin position="162"/>
        <end position="178"/>
    </location>
</feature>
<evidence type="ECO:0000313" key="5">
    <source>
        <dbReference type="Ensembl" id="ENSGACP00000023465.2"/>
    </source>
</evidence>
<dbReference type="Bgee" id="ENSGACG00000017760">
    <property type="expression patterns" value="Expressed in testis and 9 other cell types or tissues"/>
</dbReference>
<feature type="compositionally biased region" description="Basic and acidic residues" evidence="4">
    <location>
        <begin position="1"/>
        <end position="65"/>
    </location>
</feature>
<sequence>MFHHGELEGEVDHSFFDSDCDDSSRDKVENTERGWNAKEERPPAPERLHAKQTEKNKDCPPRTDGTKIPLKLVKENSSIRAENTENHSQLIEEGVSSSFASGTDKAEHMRMYNSDGDANSNFQSKRHNGTLLELLDEAKEVDCKIVYSQSSSEYEEDSLPAKQKKQSPKKQIRNRHTRSPSPDSTESSIDADSESSCTSRNGRRRPSSSPGGRRTPGGSAGSRDRPTSCTEESEDTVTDVSPLSSPDISPLQSLDLNHTEAEEPQRMESGPSSGLSKMLPDEDSDQDGDSEVVINVLSPIRLPGFRESARRETGFLQYWARNRKNYSFTNDEVQRIDRENQRLLRELSRQARKLPVASKLPRSCLSHSALNRQREQQRIERENLAFLKRLESVKPTPGLKRAEQLMDYQQHAAIMGAPSYPASMSTTKSDRSSSKTPPAVSTNNFRKIPLPKTGAAWS</sequence>
<reference evidence="5 6" key="1">
    <citation type="journal article" date="2021" name="G3 (Bethesda)">
        <title>Improved contiguity of the threespine stickleback genome using long-read sequencing.</title>
        <authorList>
            <person name="Nath S."/>
            <person name="Shaw D.E."/>
            <person name="White M.A."/>
        </authorList>
    </citation>
    <scope>NUCLEOTIDE SEQUENCE [LARGE SCALE GENOMIC DNA]</scope>
    <source>
        <strain evidence="5 6">Lake Benthic</strain>
    </source>
</reference>
<dbReference type="Ensembl" id="ENSGACT00000023511.2">
    <property type="protein sequence ID" value="ENSGACP00000023465.2"/>
    <property type="gene ID" value="ENSGACG00000017760.2"/>
</dbReference>
<organism evidence="5 6">
    <name type="scientific">Gasterosteus aculeatus aculeatus</name>
    <name type="common">three-spined stickleback</name>
    <dbReference type="NCBI Taxonomy" id="481459"/>
    <lineage>
        <taxon>Eukaryota</taxon>
        <taxon>Metazoa</taxon>
        <taxon>Chordata</taxon>
        <taxon>Craniata</taxon>
        <taxon>Vertebrata</taxon>
        <taxon>Euteleostomi</taxon>
        <taxon>Actinopterygii</taxon>
        <taxon>Neopterygii</taxon>
        <taxon>Teleostei</taxon>
        <taxon>Neoteleostei</taxon>
        <taxon>Acanthomorphata</taxon>
        <taxon>Eupercaria</taxon>
        <taxon>Perciformes</taxon>
        <taxon>Cottioidei</taxon>
        <taxon>Gasterosteales</taxon>
        <taxon>Gasterosteidae</taxon>
        <taxon>Gasterosteus</taxon>
    </lineage>
</organism>
<reference evidence="5" key="3">
    <citation type="submission" date="2025-09" db="UniProtKB">
        <authorList>
            <consortium name="Ensembl"/>
        </authorList>
    </citation>
    <scope>IDENTIFICATION</scope>
</reference>
<evidence type="ECO:0000256" key="1">
    <source>
        <dbReference type="ARBA" id="ARBA00008315"/>
    </source>
</evidence>
<evidence type="ECO:0000313" key="6">
    <source>
        <dbReference type="Proteomes" id="UP000007635"/>
    </source>
</evidence>
<feature type="compositionally biased region" description="Polar residues" evidence="4">
    <location>
        <begin position="179"/>
        <end position="198"/>
    </location>
</feature>
<dbReference type="Proteomes" id="UP000007635">
    <property type="component" value="Chromosome IX"/>
</dbReference>
<keyword evidence="6" id="KW-1185">Reference proteome</keyword>
<dbReference type="PANTHER" id="PTHR23035:SF1">
    <property type="entry name" value="CILIA- AND FLAGELLA-ASSOCIATED PROTEIN 97"/>
    <property type="match status" value="1"/>
</dbReference>
<evidence type="ECO:0000256" key="3">
    <source>
        <dbReference type="SAM" id="Coils"/>
    </source>
</evidence>
<dbReference type="AlphaFoldDB" id="G3Q0S0"/>
<dbReference type="InterPro" id="IPR029488">
    <property type="entry name" value="Hmw/CFAP97"/>
</dbReference>
<accession>G3Q0S0</accession>
<dbReference type="STRING" id="69293.ENSGACP00000023465"/>
<reference evidence="5" key="2">
    <citation type="submission" date="2025-08" db="UniProtKB">
        <authorList>
            <consortium name="Ensembl"/>
        </authorList>
    </citation>
    <scope>IDENTIFICATION</scope>
</reference>
<feature type="region of interest" description="Disordered" evidence="4">
    <location>
        <begin position="149"/>
        <end position="289"/>
    </location>
</feature>
<feature type="region of interest" description="Disordered" evidence="4">
    <location>
        <begin position="419"/>
        <end position="458"/>
    </location>
</feature>